<protein>
    <submittedName>
        <fullName evidence="4">Saccharopine dehydrogenase</fullName>
    </submittedName>
</protein>
<sequence length="504" mass="55737">MNKTKHIVLFGAGKSATVLIEYLKNQATENNWQLTVADSNLEAAKAKVGEHALATAVAINIEDAAARKALVAQADVVISMMPHALHYLIALDCLELNKHLLTASYVSEDIQALASSIKEKNLLFLCEMGLDPGIDHMSAMQIFDTIKKAGGKITSFKSHCGGLVAPESDDNPWHYKISWNPRNIILAGKAGAVYKENGQIVDLKYEALFNPTKKVALPNGDAYAYYPNRDSLGYIDLYKLPDVATFIRTTLRHPDFSFGWKNIIDLHLTDETPSYETDGLTVAAFFKAHFKKYGFGDWLNEMLKSRLDYAREMMEKLMVLMNEDKSAAEEGLISEDEMMFINDKGALTTVDIDDVRNNAAASVADKMHEANLSMKQLFFLGLDDETLINKGLCSAADVLQFILEKKLALKPEDKDMIVMLHEIEYVLNEKIHTIKSSLVVKGDDSLHTAMAKTVGLPLGIAATLILKGSLQETGLHIPVTAAIYEPVLAALQQQGIIFEELETQ</sequence>
<dbReference type="SUPFAM" id="SSF51735">
    <property type="entry name" value="NAD(P)-binding Rossmann-fold domains"/>
    <property type="match status" value="1"/>
</dbReference>
<organism evidence="4 5">
    <name type="scientific">Limnovirga soli</name>
    <dbReference type="NCBI Taxonomy" id="2656915"/>
    <lineage>
        <taxon>Bacteria</taxon>
        <taxon>Pseudomonadati</taxon>
        <taxon>Bacteroidota</taxon>
        <taxon>Chitinophagia</taxon>
        <taxon>Chitinophagales</taxon>
        <taxon>Chitinophagaceae</taxon>
        <taxon>Limnovirga</taxon>
    </lineage>
</organism>
<dbReference type="Proteomes" id="UP000598971">
    <property type="component" value="Unassembled WGS sequence"/>
</dbReference>
<dbReference type="AlphaFoldDB" id="A0A8J8FKF9"/>
<dbReference type="Pfam" id="PF16653">
    <property type="entry name" value="Sacchrp_dh_C"/>
    <property type="match status" value="1"/>
</dbReference>
<dbReference type="EMBL" id="WHPF01000016">
    <property type="protein sequence ID" value="NNV57526.1"/>
    <property type="molecule type" value="Genomic_DNA"/>
</dbReference>
<evidence type="ECO:0000259" key="2">
    <source>
        <dbReference type="Pfam" id="PF03435"/>
    </source>
</evidence>
<comment type="caution">
    <text evidence="4">The sequence shown here is derived from an EMBL/GenBank/DDBJ whole genome shotgun (WGS) entry which is preliminary data.</text>
</comment>
<feature type="domain" description="Saccharopine dehydrogenase-like C-terminal" evidence="3">
    <location>
        <begin position="129"/>
        <end position="496"/>
    </location>
</feature>
<dbReference type="Gene3D" id="3.40.50.720">
    <property type="entry name" value="NAD(P)-binding Rossmann-like Domain"/>
    <property type="match status" value="2"/>
</dbReference>
<dbReference type="InterPro" id="IPR005097">
    <property type="entry name" value="Sacchrp_dh_NADP-bd"/>
</dbReference>
<dbReference type="GO" id="GO:0019878">
    <property type="term" value="P:lysine biosynthetic process via aminoadipic acid"/>
    <property type="evidence" value="ECO:0007669"/>
    <property type="project" value="TreeGrafter"/>
</dbReference>
<keyword evidence="5" id="KW-1185">Reference proteome</keyword>
<evidence type="ECO:0000259" key="3">
    <source>
        <dbReference type="Pfam" id="PF16653"/>
    </source>
</evidence>
<dbReference type="PANTHER" id="PTHR11133">
    <property type="entry name" value="SACCHAROPINE DEHYDROGENASE"/>
    <property type="match status" value="1"/>
</dbReference>
<evidence type="ECO:0000313" key="4">
    <source>
        <dbReference type="EMBL" id="NNV57526.1"/>
    </source>
</evidence>
<dbReference type="Pfam" id="PF03435">
    <property type="entry name" value="Sacchrp_dh_NADP"/>
    <property type="match status" value="1"/>
</dbReference>
<dbReference type="PANTHER" id="PTHR11133:SF22">
    <property type="entry name" value="ALPHA-AMINOADIPIC SEMIALDEHYDE SYNTHASE, MITOCHONDRIAL"/>
    <property type="match status" value="1"/>
</dbReference>
<dbReference type="GO" id="GO:0004753">
    <property type="term" value="F:saccharopine dehydrogenase activity"/>
    <property type="evidence" value="ECO:0007669"/>
    <property type="project" value="TreeGrafter"/>
</dbReference>
<dbReference type="RefSeq" id="WP_171609475.1">
    <property type="nucleotide sequence ID" value="NZ_WHPF01000016.1"/>
</dbReference>
<proteinExistence type="predicted"/>
<dbReference type="InterPro" id="IPR032095">
    <property type="entry name" value="Sacchrp_dh-like_C"/>
</dbReference>
<reference evidence="4" key="1">
    <citation type="submission" date="2019-10" db="EMBL/GenBank/DDBJ databases">
        <title>Draft genome sequence of Panacibacter sp. KCS-6.</title>
        <authorList>
            <person name="Yim K.J."/>
        </authorList>
    </citation>
    <scope>NUCLEOTIDE SEQUENCE</scope>
    <source>
        <strain evidence="4">KCS-6</strain>
    </source>
</reference>
<dbReference type="Gene3D" id="3.30.360.10">
    <property type="entry name" value="Dihydrodipicolinate Reductase, domain 2"/>
    <property type="match status" value="1"/>
</dbReference>
<gene>
    <name evidence="4" type="ORF">GD597_18780</name>
</gene>
<feature type="domain" description="Saccharopine dehydrogenase NADP binding" evidence="2">
    <location>
        <begin position="7"/>
        <end position="122"/>
    </location>
</feature>
<name>A0A8J8FKF9_9BACT</name>
<dbReference type="GO" id="GO:0005737">
    <property type="term" value="C:cytoplasm"/>
    <property type="evidence" value="ECO:0007669"/>
    <property type="project" value="TreeGrafter"/>
</dbReference>
<evidence type="ECO:0000313" key="5">
    <source>
        <dbReference type="Proteomes" id="UP000598971"/>
    </source>
</evidence>
<dbReference type="SUPFAM" id="SSF55347">
    <property type="entry name" value="Glyceraldehyde-3-phosphate dehydrogenase-like, C-terminal domain"/>
    <property type="match status" value="2"/>
</dbReference>
<accession>A0A8J8FKF9</accession>
<evidence type="ECO:0000256" key="1">
    <source>
        <dbReference type="ARBA" id="ARBA00023002"/>
    </source>
</evidence>
<dbReference type="InterPro" id="IPR036291">
    <property type="entry name" value="NAD(P)-bd_dom_sf"/>
</dbReference>
<dbReference type="InterPro" id="IPR051168">
    <property type="entry name" value="AASS"/>
</dbReference>
<keyword evidence="1" id="KW-0560">Oxidoreductase</keyword>